<dbReference type="WBParaSite" id="HCON_00038510-00001">
    <property type="protein sequence ID" value="HCON_00038510-00001"/>
    <property type="gene ID" value="HCON_00038510"/>
</dbReference>
<proteinExistence type="predicted"/>
<reference evidence="3" key="1">
    <citation type="submission" date="2020-12" db="UniProtKB">
        <authorList>
            <consortium name="WormBaseParasite"/>
        </authorList>
    </citation>
    <scope>IDENTIFICATION</scope>
    <source>
        <strain evidence="3">MHco3</strain>
    </source>
</reference>
<evidence type="ECO:0000313" key="3">
    <source>
        <dbReference type="WBParaSite" id="HCON_00038510-00001"/>
    </source>
</evidence>
<keyword evidence="2" id="KW-1185">Reference proteome</keyword>
<evidence type="ECO:0000313" key="2">
    <source>
        <dbReference type="Proteomes" id="UP000025227"/>
    </source>
</evidence>
<name>A0A7I4Y1F2_HAECO</name>
<accession>A0A7I4Y1F2</accession>
<protein>
    <submittedName>
        <fullName evidence="3">Uncharacterized protein</fullName>
    </submittedName>
</protein>
<sequence>MMMQAQEGTIETLNAIPKEQIKRRLDDGQWTLVPINVEAACLRHLLCQPRRQYHRRSLRWFVAPHYYHARVAPSLRSMEQAGNTWMNGPQQPQILGAALPKGGGMTWMGPDED</sequence>
<feature type="region of interest" description="Disordered" evidence="1">
    <location>
        <begin position="87"/>
        <end position="113"/>
    </location>
</feature>
<evidence type="ECO:0000256" key="1">
    <source>
        <dbReference type="SAM" id="MobiDB-lite"/>
    </source>
</evidence>
<dbReference type="Proteomes" id="UP000025227">
    <property type="component" value="Unplaced"/>
</dbReference>
<organism evidence="2 3">
    <name type="scientific">Haemonchus contortus</name>
    <name type="common">Barber pole worm</name>
    <dbReference type="NCBI Taxonomy" id="6289"/>
    <lineage>
        <taxon>Eukaryota</taxon>
        <taxon>Metazoa</taxon>
        <taxon>Ecdysozoa</taxon>
        <taxon>Nematoda</taxon>
        <taxon>Chromadorea</taxon>
        <taxon>Rhabditida</taxon>
        <taxon>Rhabditina</taxon>
        <taxon>Rhabditomorpha</taxon>
        <taxon>Strongyloidea</taxon>
        <taxon>Trichostrongylidae</taxon>
        <taxon>Haemonchus</taxon>
    </lineage>
</organism>
<dbReference type="AlphaFoldDB" id="A0A7I4Y1F2"/>